<sequence length="626" mass="63023">MRDTTITDGAGAGSGAGQGAGPGGPGAGQGAGPGAGRRAGTDAVPGTGAEAGAGAGAGAGGGARGGSGTGGGAGVVAGAGADSRAGDGSGPGAGRGGPGRAGTGPGGGGAGPEATRSARDAARPPAPAEAETVEVVIAGAGPTGLTLACELALAGVRTLVLERLERPVEQVKGGGIQSRTAELLEARGLLAPVLRRSVPREPVGGHFGMLPVPLDCTPWRTRHPFPIAIAQWRVEEVLAERALALGARILRGAAVTAVDTAGPDGGVTVTADGHRVRARYLVACDGGHSTVRKLLGLPFPGRDGSYVATLADVRLAGASPLVPRSIGHASGLTRRAGGYWAMLVPVGDERHRLTFGRSDGADAARDAPVTHEEVAAALRAVYGEETVLDRVDSASRFSDATRQLKRYREGCVLFAGDAAHIHPPLGGQGLNLGVQDAFNLGWKLAAAVRGRAPAGLLDSYHTERHPVAAQVLHHTSAQRVLADPEPTEDVAALRDIVTDLLRLPDANRHLAGLMSGLSLRYELSGEHPLTGHRVPDLDLVTRSGPTRLSALSTAGRAVLLDLAGVVPAGFGTPAAIDLVRASCAEGPAAAALLIRPDGYVCWAADDAGGCRRTLLPAIREHLTTAP</sequence>
<dbReference type="InterPro" id="IPR050641">
    <property type="entry name" value="RIFMO-like"/>
</dbReference>
<feature type="compositionally biased region" description="Gly residues" evidence="4">
    <location>
        <begin position="49"/>
        <end position="69"/>
    </location>
</feature>
<evidence type="ECO:0000256" key="2">
    <source>
        <dbReference type="ARBA" id="ARBA00022630"/>
    </source>
</evidence>
<evidence type="ECO:0000313" key="7">
    <source>
        <dbReference type="Proteomes" id="UP000603708"/>
    </source>
</evidence>
<dbReference type="PANTHER" id="PTHR43004:SF19">
    <property type="entry name" value="BINDING MONOOXYGENASE, PUTATIVE (JCVI)-RELATED"/>
    <property type="match status" value="1"/>
</dbReference>
<comment type="caution">
    <text evidence="6">The sequence shown here is derived from an EMBL/GenBank/DDBJ whole genome shotgun (WGS) entry which is preliminary data.</text>
</comment>
<dbReference type="Proteomes" id="UP000603708">
    <property type="component" value="Unassembled WGS sequence"/>
</dbReference>
<dbReference type="GO" id="GO:0071949">
    <property type="term" value="F:FAD binding"/>
    <property type="evidence" value="ECO:0007669"/>
    <property type="project" value="InterPro"/>
</dbReference>
<feature type="compositionally biased region" description="Gly residues" evidence="4">
    <location>
        <begin position="10"/>
        <end position="37"/>
    </location>
</feature>
<dbReference type="Pfam" id="PF01494">
    <property type="entry name" value="FAD_binding_3"/>
    <property type="match status" value="1"/>
</dbReference>
<dbReference type="AlphaFoldDB" id="A0A919GCY5"/>
<feature type="domain" description="FAD-binding" evidence="5">
    <location>
        <begin position="133"/>
        <end position="473"/>
    </location>
</feature>
<reference evidence="6" key="2">
    <citation type="submission" date="2020-09" db="EMBL/GenBank/DDBJ databases">
        <authorList>
            <person name="Sun Q."/>
            <person name="Ohkuma M."/>
        </authorList>
    </citation>
    <scope>NUCLEOTIDE SEQUENCE</scope>
    <source>
        <strain evidence="6">JCM 5069</strain>
    </source>
</reference>
<dbReference type="Gene3D" id="3.30.70.2450">
    <property type="match status" value="1"/>
</dbReference>
<dbReference type="PANTHER" id="PTHR43004">
    <property type="entry name" value="TRK SYSTEM POTASSIUM UPTAKE PROTEIN"/>
    <property type="match status" value="1"/>
</dbReference>
<evidence type="ECO:0000259" key="5">
    <source>
        <dbReference type="Pfam" id="PF01494"/>
    </source>
</evidence>
<keyword evidence="2" id="KW-0285">Flavoprotein</keyword>
<dbReference type="InterPro" id="IPR002938">
    <property type="entry name" value="FAD-bd"/>
</dbReference>
<reference evidence="6" key="1">
    <citation type="journal article" date="2014" name="Int. J. Syst. Evol. Microbiol.">
        <title>Complete genome sequence of Corynebacterium casei LMG S-19264T (=DSM 44701T), isolated from a smear-ripened cheese.</title>
        <authorList>
            <consortium name="US DOE Joint Genome Institute (JGI-PGF)"/>
            <person name="Walter F."/>
            <person name="Albersmeier A."/>
            <person name="Kalinowski J."/>
            <person name="Ruckert C."/>
        </authorList>
    </citation>
    <scope>NUCLEOTIDE SEQUENCE</scope>
    <source>
        <strain evidence="6">JCM 5069</strain>
    </source>
</reference>
<keyword evidence="7" id="KW-1185">Reference proteome</keyword>
<evidence type="ECO:0000256" key="3">
    <source>
        <dbReference type="ARBA" id="ARBA00022827"/>
    </source>
</evidence>
<gene>
    <name evidence="6" type="ORF">GCM10018793_39770</name>
</gene>
<proteinExistence type="predicted"/>
<feature type="region of interest" description="Disordered" evidence="4">
    <location>
        <begin position="81"/>
        <end position="128"/>
    </location>
</feature>
<dbReference type="InterPro" id="IPR036188">
    <property type="entry name" value="FAD/NAD-bd_sf"/>
</dbReference>
<dbReference type="PRINTS" id="PR00420">
    <property type="entry name" value="RNGMNOXGNASE"/>
</dbReference>
<evidence type="ECO:0000256" key="1">
    <source>
        <dbReference type="ARBA" id="ARBA00001974"/>
    </source>
</evidence>
<dbReference type="EMBL" id="BNCD01000011">
    <property type="protein sequence ID" value="GHH81721.1"/>
    <property type="molecule type" value="Genomic_DNA"/>
</dbReference>
<dbReference type="Gene3D" id="3.50.50.60">
    <property type="entry name" value="FAD/NAD(P)-binding domain"/>
    <property type="match status" value="1"/>
</dbReference>
<organism evidence="6 7">
    <name type="scientific">Streptomyces sulfonofaciens</name>
    <dbReference type="NCBI Taxonomy" id="68272"/>
    <lineage>
        <taxon>Bacteria</taxon>
        <taxon>Bacillati</taxon>
        <taxon>Actinomycetota</taxon>
        <taxon>Actinomycetes</taxon>
        <taxon>Kitasatosporales</taxon>
        <taxon>Streptomycetaceae</taxon>
        <taxon>Streptomyces</taxon>
    </lineage>
</organism>
<evidence type="ECO:0000256" key="4">
    <source>
        <dbReference type="SAM" id="MobiDB-lite"/>
    </source>
</evidence>
<evidence type="ECO:0000313" key="6">
    <source>
        <dbReference type="EMBL" id="GHH81721.1"/>
    </source>
</evidence>
<comment type="cofactor">
    <cofactor evidence="1">
        <name>FAD</name>
        <dbReference type="ChEBI" id="CHEBI:57692"/>
    </cofactor>
</comment>
<dbReference type="Pfam" id="PF21274">
    <property type="entry name" value="Rng_hyd_C"/>
    <property type="match status" value="1"/>
</dbReference>
<dbReference type="Gene3D" id="3.40.30.120">
    <property type="match status" value="1"/>
</dbReference>
<name>A0A919GCY5_9ACTN</name>
<keyword evidence="3" id="KW-0274">FAD</keyword>
<feature type="compositionally biased region" description="Gly residues" evidence="4">
    <location>
        <begin position="87"/>
        <end position="111"/>
    </location>
</feature>
<dbReference type="GO" id="GO:0016709">
    <property type="term" value="F:oxidoreductase activity, acting on paired donors, with incorporation or reduction of molecular oxygen, NAD(P)H as one donor, and incorporation of one atom of oxygen"/>
    <property type="evidence" value="ECO:0007669"/>
    <property type="project" value="UniProtKB-ARBA"/>
</dbReference>
<accession>A0A919GCY5</accession>
<protein>
    <recommendedName>
        <fullName evidence="5">FAD-binding domain-containing protein</fullName>
    </recommendedName>
</protein>
<dbReference type="SUPFAM" id="SSF51905">
    <property type="entry name" value="FAD/NAD(P)-binding domain"/>
    <property type="match status" value="1"/>
</dbReference>
<feature type="region of interest" description="Disordered" evidence="4">
    <location>
        <begin position="1"/>
        <end position="69"/>
    </location>
</feature>